<name>A0A5B9MHD8_9BACT</name>
<evidence type="ECO:0000313" key="3">
    <source>
        <dbReference type="Proteomes" id="UP000321353"/>
    </source>
</evidence>
<gene>
    <name evidence="2" type="ORF">Mal15_31030</name>
</gene>
<protein>
    <submittedName>
        <fullName evidence="2">Uncharacterized protein</fullName>
    </submittedName>
</protein>
<sequence length="309" mass="33620">MIDITQRTPTAVLPFPLRPVILAVAALLSVLTVNDRAGAQFYRGYRGFRGPVIVAPPLAGPYYRGAWSTAPVLVGPPSSVRVQTPFFSLNLGTGPVVASPYLDYHYRYEAYRPRYGSSYEFGYSAPLSTVPPYRGMTPADDTMGRYESYRSEGLYRSGSGGGIPDLTPPVDFSLPALRDAAKRLYQALARRPDDGDVWLEYLQPDRIVAAADSGQLSPSIQELYTRFQGVTMNPDLVVMTRIDGFRQTFQLLGAWIEDANDSPQAAQDPPAGSSPEKPAAAAEADPKLPIPPPIQQEILPAPSGEVEDL</sequence>
<keyword evidence="3" id="KW-1185">Reference proteome</keyword>
<feature type="compositionally biased region" description="Low complexity" evidence="1">
    <location>
        <begin position="269"/>
        <end position="283"/>
    </location>
</feature>
<proteinExistence type="predicted"/>
<dbReference type="Proteomes" id="UP000321353">
    <property type="component" value="Chromosome"/>
</dbReference>
<organism evidence="2 3">
    <name type="scientific">Stieleria maiorica</name>
    <dbReference type="NCBI Taxonomy" id="2795974"/>
    <lineage>
        <taxon>Bacteria</taxon>
        <taxon>Pseudomonadati</taxon>
        <taxon>Planctomycetota</taxon>
        <taxon>Planctomycetia</taxon>
        <taxon>Pirellulales</taxon>
        <taxon>Pirellulaceae</taxon>
        <taxon>Stieleria</taxon>
    </lineage>
</organism>
<feature type="region of interest" description="Disordered" evidence="1">
    <location>
        <begin position="261"/>
        <end position="309"/>
    </location>
</feature>
<dbReference type="RefSeq" id="WP_147868508.1">
    <property type="nucleotide sequence ID" value="NZ_CP036264.1"/>
</dbReference>
<evidence type="ECO:0000313" key="2">
    <source>
        <dbReference type="EMBL" id="QEF99044.1"/>
    </source>
</evidence>
<evidence type="ECO:0000256" key="1">
    <source>
        <dbReference type="SAM" id="MobiDB-lite"/>
    </source>
</evidence>
<dbReference type="AlphaFoldDB" id="A0A5B9MHD8"/>
<reference evidence="2 3" key="1">
    <citation type="submission" date="2019-02" db="EMBL/GenBank/DDBJ databases">
        <title>Planctomycetal bacteria perform biofilm scaping via a novel small molecule.</title>
        <authorList>
            <person name="Jeske O."/>
            <person name="Boedeker C."/>
            <person name="Wiegand S."/>
            <person name="Breitling P."/>
            <person name="Kallscheuer N."/>
            <person name="Jogler M."/>
            <person name="Rohde M."/>
            <person name="Petersen J."/>
            <person name="Medema M.H."/>
            <person name="Surup F."/>
            <person name="Jogler C."/>
        </authorList>
    </citation>
    <scope>NUCLEOTIDE SEQUENCE [LARGE SCALE GENOMIC DNA]</scope>
    <source>
        <strain evidence="2 3">Mal15</strain>
    </source>
</reference>
<accession>A0A5B9MHD8</accession>
<dbReference type="KEGG" id="smam:Mal15_31030"/>
<dbReference type="EMBL" id="CP036264">
    <property type="protein sequence ID" value="QEF99044.1"/>
    <property type="molecule type" value="Genomic_DNA"/>
</dbReference>